<dbReference type="Pfam" id="PF07676">
    <property type="entry name" value="PD40"/>
    <property type="match status" value="1"/>
</dbReference>
<proteinExistence type="predicted"/>
<evidence type="ECO:0000313" key="2">
    <source>
        <dbReference type="Proteomes" id="UP000199645"/>
    </source>
</evidence>
<evidence type="ECO:0008006" key="3">
    <source>
        <dbReference type="Google" id="ProtNLM"/>
    </source>
</evidence>
<dbReference type="Proteomes" id="UP000199645">
    <property type="component" value="Unassembled WGS sequence"/>
</dbReference>
<dbReference type="EMBL" id="FONV01000006">
    <property type="protein sequence ID" value="SFF12120.1"/>
    <property type="molecule type" value="Genomic_DNA"/>
</dbReference>
<dbReference type="InterPro" id="IPR011042">
    <property type="entry name" value="6-blade_b-propeller_TolB-like"/>
</dbReference>
<dbReference type="AlphaFoldDB" id="A0A1I2G561"/>
<dbReference type="InterPro" id="IPR011659">
    <property type="entry name" value="WD40"/>
</dbReference>
<name>A0A1I2G561_9ACTN</name>
<evidence type="ECO:0000313" key="1">
    <source>
        <dbReference type="EMBL" id="SFF12120.1"/>
    </source>
</evidence>
<dbReference type="SUPFAM" id="SSF82171">
    <property type="entry name" value="DPP6 N-terminal domain-like"/>
    <property type="match status" value="1"/>
</dbReference>
<organism evidence="1 2">
    <name type="scientific">Actinoplanes philippinensis</name>
    <dbReference type="NCBI Taxonomy" id="35752"/>
    <lineage>
        <taxon>Bacteria</taxon>
        <taxon>Bacillati</taxon>
        <taxon>Actinomycetota</taxon>
        <taxon>Actinomycetes</taxon>
        <taxon>Micromonosporales</taxon>
        <taxon>Micromonosporaceae</taxon>
        <taxon>Actinoplanes</taxon>
    </lineage>
</organism>
<accession>A0A1I2G561</accession>
<dbReference type="STRING" id="35752.SAMN05421541_106191"/>
<keyword evidence="2" id="KW-1185">Reference proteome</keyword>
<dbReference type="RefSeq" id="WP_203779207.1">
    <property type="nucleotide sequence ID" value="NZ_BOMT01000023.1"/>
</dbReference>
<reference evidence="1 2" key="1">
    <citation type="submission" date="2016-10" db="EMBL/GenBank/DDBJ databases">
        <authorList>
            <person name="de Groot N.N."/>
        </authorList>
    </citation>
    <scope>NUCLEOTIDE SEQUENCE [LARGE SCALE GENOMIC DNA]</scope>
    <source>
        <strain evidence="1 2">DSM 43019</strain>
    </source>
</reference>
<gene>
    <name evidence="1" type="ORF">SAMN05421541_106191</name>
</gene>
<protein>
    <recommendedName>
        <fullName evidence="3">WD40-like Beta Propeller Repeat</fullName>
    </recommendedName>
</protein>
<sequence>MTIGTGRVRLLAFVVFTAVALTGSIAYVADAYADRTAATRNTADTAADLTTIAAEPHVVFRNTAAGPDEGHVALTPLRAPGGARAITPASCDRVYATRVRAVCLAARSTAVSRTYQVHLLTPAWTAERELDSFPGLSSRTRMARDSARVATTAFIYGDSYNSPGRFSTRTTISDVAGGGRAALEDFEFRVGGRVNRRADRNFWGVTFAPDGDTFYATGASEGRTWLVRGSVSARTLTALHPDVECPSLSPDGTRVAYKRHGDLPDGQWRLAVLDLATGHETLLAETRSVDDQAEWLDDDRVLYGLRTGKVGAQRSDVWVADADGGGSPEVFIENAWSPAVVR</sequence>
<dbReference type="Gene3D" id="2.120.10.30">
    <property type="entry name" value="TolB, C-terminal domain"/>
    <property type="match status" value="1"/>
</dbReference>